<evidence type="ECO:0000313" key="3">
    <source>
        <dbReference type="Proteomes" id="UP000324222"/>
    </source>
</evidence>
<gene>
    <name evidence="2" type="ORF">E2C01_041365</name>
</gene>
<feature type="compositionally biased region" description="Polar residues" evidence="1">
    <location>
        <begin position="52"/>
        <end position="75"/>
    </location>
</feature>
<feature type="region of interest" description="Disordered" evidence="1">
    <location>
        <begin position="1"/>
        <end position="79"/>
    </location>
</feature>
<organism evidence="2 3">
    <name type="scientific">Portunus trituberculatus</name>
    <name type="common">Swimming crab</name>
    <name type="synonym">Neptunus trituberculatus</name>
    <dbReference type="NCBI Taxonomy" id="210409"/>
    <lineage>
        <taxon>Eukaryota</taxon>
        <taxon>Metazoa</taxon>
        <taxon>Ecdysozoa</taxon>
        <taxon>Arthropoda</taxon>
        <taxon>Crustacea</taxon>
        <taxon>Multicrustacea</taxon>
        <taxon>Malacostraca</taxon>
        <taxon>Eumalacostraca</taxon>
        <taxon>Eucarida</taxon>
        <taxon>Decapoda</taxon>
        <taxon>Pleocyemata</taxon>
        <taxon>Brachyura</taxon>
        <taxon>Eubrachyura</taxon>
        <taxon>Portunoidea</taxon>
        <taxon>Portunidae</taxon>
        <taxon>Portuninae</taxon>
        <taxon>Portunus</taxon>
    </lineage>
</organism>
<evidence type="ECO:0000256" key="1">
    <source>
        <dbReference type="SAM" id="MobiDB-lite"/>
    </source>
</evidence>
<evidence type="ECO:0000313" key="2">
    <source>
        <dbReference type="EMBL" id="MPC47612.1"/>
    </source>
</evidence>
<protein>
    <submittedName>
        <fullName evidence="2">Uncharacterized protein</fullName>
    </submittedName>
</protein>
<dbReference type="Proteomes" id="UP000324222">
    <property type="component" value="Unassembled WGS sequence"/>
</dbReference>
<sequence>MTRARHPLHPSLPPLSLPSPKVKMDQQAEDAVLVEVGDGRGVGKARQMRDGTATTQTASRPTVSSHRGTSRTQLTPPAGVTSDLASLKFLHLYGHPAQFRHLAGRLSRGRACGSQFNVDIKQMLVDLRPDVICNRMK</sequence>
<name>A0A5B7FME5_PORTR</name>
<keyword evidence="3" id="KW-1185">Reference proteome</keyword>
<accession>A0A5B7FME5</accession>
<dbReference type="AlphaFoldDB" id="A0A5B7FME5"/>
<dbReference type="EMBL" id="VSRR010007831">
    <property type="protein sequence ID" value="MPC47612.1"/>
    <property type="molecule type" value="Genomic_DNA"/>
</dbReference>
<proteinExistence type="predicted"/>
<reference evidence="2 3" key="1">
    <citation type="submission" date="2019-05" db="EMBL/GenBank/DDBJ databases">
        <title>Another draft genome of Portunus trituberculatus and its Hox gene families provides insights of decapod evolution.</title>
        <authorList>
            <person name="Jeong J.-H."/>
            <person name="Song I."/>
            <person name="Kim S."/>
            <person name="Choi T."/>
            <person name="Kim D."/>
            <person name="Ryu S."/>
            <person name="Kim W."/>
        </authorList>
    </citation>
    <scope>NUCLEOTIDE SEQUENCE [LARGE SCALE GENOMIC DNA]</scope>
    <source>
        <tissue evidence="2">Muscle</tissue>
    </source>
</reference>
<comment type="caution">
    <text evidence="2">The sequence shown here is derived from an EMBL/GenBank/DDBJ whole genome shotgun (WGS) entry which is preliminary data.</text>
</comment>